<dbReference type="InterPro" id="IPR029028">
    <property type="entry name" value="Alpha/beta_knot_MTases"/>
</dbReference>
<evidence type="ECO:0000313" key="9">
    <source>
        <dbReference type="Proteomes" id="UP000231246"/>
    </source>
</evidence>
<dbReference type="Pfam" id="PF00588">
    <property type="entry name" value="SpoU_methylase"/>
    <property type="match status" value="1"/>
</dbReference>
<evidence type="ECO:0000256" key="4">
    <source>
        <dbReference type="ARBA" id="ARBA00022691"/>
    </source>
</evidence>
<organism evidence="8 9">
    <name type="scientific">Candidatus Roizmanbacteria bacterium CG22_combo_CG10-13_8_21_14_all_38_20</name>
    <dbReference type="NCBI Taxonomy" id="1974862"/>
    <lineage>
        <taxon>Bacteria</taxon>
        <taxon>Candidatus Roizmaniibacteriota</taxon>
    </lineage>
</organism>
<evidence type="ECO:0000256" key="1">
    <source>
        <dbReference type="ARBA" id="ARBA00022555"/>
    </source>
</evidence>
<dbReference type="GO" id="GO:0008173">
    <property type="term" value="F:RNA methyltransferase activity"/>
    <property type="evidence" value="ECO:0007669"/>
    <property type="project" value="InterPro"/>
</dbReference>
<proteinExistence type="predicted"/>
<dbReference type="InterPro" id="IPR001537">
    <property type="entry name" value="SpoU_MeTrfase"/>
</dbReference>
<dbReference type="Gene3D" id="3.40.1280.10">
    <property type="match status" value="1"/>
</dbReference>
<dbReference type="InterPro" id="IPR033671">
    <property type="entry name" value="TrmH"/>
</dbReference>
<evidence type="ECO:0000256" key="3">
    <source>
        <dbReference type="ARBA" id="ARBA00022679"/>
    </source>
</evidence>
<evidence type="ECO:0000259" key="7">
    <source>
        <dbReference type="Pfam" id="PF00588"/>
    </source>
</evidence>
<keyword evidence="3" id="KW-0808">Transferase</keyword>
<dbReference type="PANTHER" id="PTHR43453:SF1">
    <property type="entry name" value="TRNA_RRNA METHYLTRANSFERASE SPOU TYPE DOMAIN-CONTAINING PROTEIN"/>
    <property type="match status" value="1"/>
</dbReference>
<evidence type="ECO:0000256" key="2">
    <source>
        <dbReference type="ARBA" id="ARBA00022603"/>
    </source>
</evidence>
<keyword evidence="5" id="KW-0819">tRNA processing</keyword>
<keyword evidence="6" id="KW-0694">RNA-binding</keyword>
<keyword evidence="2" id="KW-0489">Methyltransferase</keyword>
<dbReference type="SUPFAM" id="SSF75217">
    <property type="entry name" value="alpha/beta knot"/>
    <property type="match status" value="1"/>
</dbReference>
<evidence type="ECO:0000256" key="5">
    <source>
        <dbReference type="ARBA" id="ARBA00022694"/>
    </source>
</evidence>
<dbReference type="PANTHER" id="PTHR43453">
    <property type="entry name" value="RRNA METHYLASE-LIKE"/>
    <property type="match status" value="1"/>
</dbReference>
<gene>
    <name evidence="8" type="ORF">COW99_03845</name>
</gene>
<evidence type="ECO:0000313" key="8">
    <source>
        <dbReference type="EMBL" id="PIP61406.1"/>
    </source>
</evidence>
<dbReference type="InterPro" id="IPR029026">
    <property type="entry name" value="tRNA_m1G_MTases_N"/>
</dbReference>
<dbReference type="GO" id="GO:0002938">
    <property type="term" value="P:tRNA guanine ribose methylation"/>
    <property type="evidence" value="ECO:0007669"/>
    <property type="project" value="TreeGrafter"/>
</dbReference>
<comment type="caution">
    <text evidence="8">The sequence shown here is derived from an EMBL/GenBank/DDBJ whole genome shotgun (WGS) entry which is preliminary data.</text>
</comment>
<feature type="domain" description="tRNA/rRNA methyltransferase SpoU type" evidence="7">
    <location>
        <begin position="27"/>
        <end position="174"/>
    </location>
</feature>
<sequence length="180" mass="20246">MLRLDAKVLRDKIPTQKEVESIPRRDLFIIVDNVLDTFNTGSMFRLADAVGCRHMYLIGSTDTPDDVKVGHKIHKASVGTHRWVAWSHHKTIKQAVLEIHKINPKTKIVAIEQDKKSTPYTEVDLKEPLALIVGHETRGVGSEGLKLADQIVEIPMHGVNKSLNVLISLAIVCYRSLERK</sequence>
<protein>
    <recommendedName>
        <fullName evidence="7">tRNA/rRNA methyltransferase SpoU type domain-containing protein</fullName>
    </recommendedName>
</protein>
<evidence type="ECO:0000256" key="6">
    <source>
        <dbReference type="ARBA" id="ARBA00022884"/>
    </source>
</evidence>
<dbReference type="GO" id="GO:0000049">
    <property type="term" value="F:tRNA binding"/>
    <property type="evidence" value="ECO:0007669"/>
    <property type="project" value="UniProtKB-KW"/>
</dbReference>
<dbReference type="EMBL" id="PCTA01000026">
    <property type="protein sequence ID" value="PIP61406.1"/>
    <property type="molecule type" value="Genomic_DNA"/>
</dbReference>
<keyword evidence="1" id="KW-0820">tRNA-binding</keyword>
<accession>A0A2H0BUP3</accession>
<reference evidence="8 9" key="1">
    <citation type="submission" date="2017-09" db="EMBL/GenBank/DDBJ databases">
        <title>Depth-based differentiation of microbial function through sediment-hosted aquifers and enrichment of novel symbionts in the deep terrestrial subsurface.</title>
        <authorList>
            <person name="Probst A.J."/>
            <person name="Ladd B."/>
            <person name="Jarett J.K."/>
            <person name="Geller-Mcgrath D.E."/>
            <person name="Sieber C.M."/>
            <person name="Emerson J.B."/>
            <person name="Anantharaman K."/>
            <person name="Thomas B.C."/>
            <person name="Malmstrom R."/>
            <person name="Stieglmeier M."/>
            <person name="Klingl A."/>
            <person name="Woyke T."/>
            <person name="Ryan C.M."/>
            <person name="Banfield J.F."/>
        </authorList>
    </citation>
    <scope>NUCLEOTIDE SEQUENCE [LARGE SCALE GENOMIC DNA]</scope>
    <source>
        <strain evidence="8">CG22_combo_CG10-13_8_21_14_all_38_20</strain>
    </source>
</reference>
<name>A0A2H0BUP3_9BACT</name>
<dbReference type="AlphaFoldDB" id="A0A2H0BUP3"/>
<dbReference type="Proteomes" id="UP000231246">
    <property type="component" value="Unassembled WGS sequence"/>
</dbReference>
<keyword evidence="4" id="KW-0949">S-adenosyl-L-methionine</keyword>